<accession>A0AAX6FMC2</accession>
<feature type="compositionally biased region" description="Pro residues" evidence="1">
    <location>
        <begin position="217"/>
        <end position="233"/>
    </location>
</feature>
<dbReference type="InterPro" id="IPR006867">
    <property type="entry name" value="DUF632"/>
</dbReference>
<dbReference type="EMBL" id="JANAVB010027998">
    <property type="protein sequence ID" value="KAJ6817101.1"/>
    <property type="molecule type" value="Genomic_DNA"/>
</dbReference>
<proteinExistence type="predicted"/>
<dbReference type="Pfam" id="PF04782">
    <property type="entry name" value="DUF632"/>
    <property type="match status" value="1"/>
</dbReference>
<organism evidence="4 5">
    <name type="scientific">Iris pallida</name>
    <name type="common">Sweet iris</name>
    <dbReference type="NCBI Taxonomy" id="29817"/>
    <lineage>
        <taxon>Eukaryota</taxon>
        <taxon>Viridiplantae</taxon>
        <taxon>Streptophyta</taxon>
        <taxon>Embryophyta</taxon>
        <taxon>Tracheophyta</taxon>
        <taxon>Spermatophyta</taxon>
        <taxon>Magnoliopsida</taxon>
        <taxon>Liliopsida</taxon>
        <taxon>Asparagales</taxon>
        <taxon>Iridaceae</taxon>
        <taxon>Iridoideae</taxon>
        <taxon>Irideae</taxon>
        <taxon>Iris</taxon>
    </lineage>
</organism>
<evidence type="ECO:0000259" key="2">
    <source>
        <dbReference type="Pfam" id="PF04782"/>
    </source>
</evidence>
<reference evidence="4" key="2">
    <citation type="submission" date="2023-04" db="EMBL/GenBank/DDBJ databases">
        <authorList>
            <person name="Bruccoleri R.E."/>
            <person name="Oakeley E.J."/>
            <person name="Faust A.-M."/>
            <person name="Dessus-Babus S."/>
            <person name="Altorfer M."/>
            <person name="Burckhardt D."/>
            <person name="Oertli M."/>
            <person name="Naumann U."/>
            <person name="Petersen F."/>
            <person name="Wong J."/>
        </authorList>
    </citation>
    <scope>NUCLEOTIDE SEQUENCE</scope>
    <source>
        <strain evidence="4">GSM-AAB239-AS_SAM_17_03QT</strain>
        <tissue evidence="4">Leaf</tissue>
    </source>
</reference>
<feature type="compositionally biased region" description="Polar residues" evidence="1">
    <location>
        <begin position="170"/>
        <end position="179"/>
    </location>
</feature>
<sequence>MREAVSSRNAFAAAHSSYVVSLKNTGAALSDFSTARRPPTAPLPTPLPPPLPPPLPIPQPPSPTPSRPPWSPSPSPSPAPDFSPSPLARSASMPDLPNKFRAPKPQAENSPAIAEEEEEDDDHQEALARQPPPSREPNLTLTLTLLRSRRPPLRLLPRRRIRGWEPWAPGTTSSPTTTHLGAHAGGGGGGGGDAAAPPKAPAQEPVTPPRKSVVEEPQPPPPPPMQEPDPVMTPLPPKPVKKYAHHQHAMSGGPRRRRREKMVVGGGGVQGRVTVSLSQVLVDLDDHFLKASEAAHEVSKMLEANRMHYHSNLPIIEGTLIILQESCESSHGIGHSKVCIMPKTGGMNLIMMNGKHMLQCWIRCLHGKRNYMMK</sequence>
<evidence type="ECO:0000313" key="5">
    <source>
        <dbReference type="Proteomes" id="UP001140949"/>
    </source>
</evidence>
<dbReference type="PANTHER" id="PTHR21450:SF7">
    <property type="entry name" value="DNA LIGASE (DUF630 AND DUF632)"/>
    <property type="match status" value="1"/>
</dbReference>
<feature type="compositionally biased region" description="Pro residues" evidence="1">
    <location>
        <begin position="39"/>
        <end position="83"/>
    </location>
</feature>
<feature type="region of interest" description="Disordered" evidence="1">
    <location>
        <begin position="31"/>
        <end position="233"/>
    </location>
</feature>
<dbReference type="Proteomes" id="UP001140949">
    <property type="component" value="Unassembled WGS sequence"/>
</dbReference>
<dbReference type="Pfam" id="PF04783">
    <property type="entry name" value="DUF630"/>
    <property type="match status" value="1"/>
</dbReference>
<dbReference type="InterPro" id="IPR006868">
    <property type="entry name" value="DUF630"/>
</dbReference>
<evidence type="ECO:0000313" key="4">
    <source>
        <dbReference type="EMBL" id="KAJ6817101.1"/>
    </source>
</evidence>
<name>A0AAX6FMC2_IRIPA</name>
<feature type="compositionally biased region" description="Gly residues" evidence="1">
    <location>
        <begin position="183"/>
        <end position="193"/>
    </location>
</feature>
<gene>
    <name evidence="4" type="ORF">M6B38_413195</name>
</gene>
<comment type="caution">
    <text evidence="4">The sequence shown here is derived from an EMBL/GenBank/DDBJ whole genome shotgun (WGS) entry which is preliminary data.</text>
</comment>
<dbReference type="PANTHER" id="PTHR21450">
    <property type="entry name" value="PROTEIN ALTERED PHOSPHATE STARVATION RESPONSE 1"/>
    <property type="match status" value="1"/>
</dbReference>
<feature type="compositionally biased region" description="Acidic residues" evidence="1">
    <location>
        <begin position="114"/>
        <end position="123"/>
    </location>
</feature>
<evidence type="ECO:0008006" key="6">
    <source>
        <dbReference type="Google" id="ProtNLM"/>
    </source>
</evidence>
<keyword evidence="5" id="KW-1185">Reference proteome</keyword>
<feature type="domain" description="DUF632" evidence="2">
    <location>
        <begin position="277"/>
        <end position="313"/>
    </location>
</feature>
<protein>
    <recommendedName>
        <fullName evidence="6">DUF630 domain-containing protein</fullName>
    </recommendedName>
</protein>
<feature type="compositionally biased region" description="Basic residues" evidence="1">
    <location>
        <begin position="147"/>
        <end position="161"/>
    </location>
</feature>
<evidence type="ECO:0000259" key="3">
    <source>
        <dbReference type="Pfam" id="PF04783"/>
    </source>
</evidence>
<feature type="domain" description="DUF630" evidence="3">
    <location>
        <begin position="1"/>
        <end position="33"/>
    </location>
</feature>
<reference evidence="4" key="1">
    <citation type="journal article" date="2023" name="GigaByte">
        <title>Genome assembly of the bearded iris, Iris pallida Lam.</title>
        <authorList>
            <person name="Bruccoleri R.E."/>
            <person name="Oakeley E.J."/>
            <person name="Faust A.M.E."/>
            <person name="Altorfer M."/>
            <person name="Dessus-Babus S."/>
            <person name="Burckhardt D."/>
            <person name="Oertli M."/>
            <person name="Naumann U."/>
            <person name="Petersen F."/>
            <person name="Wong J."/>
        </authorList>
    </citation>
    <scope>NUCLEOTIDE SEQUENCE</scope>
    <source>
        <strain evidence="4">GSM-AAB239-AS_SAM_17_03QT</strain>
    </source>
</reference>
<dbReference type="PRINTS" id="PR01217">
    <property type="entry name" value="PRICHEXTENSN"/>
</dbReference>
<dbReference type="AlphaFoldDB" id="A0AAX6FMC2"/>
<evidence type="ECO:0000256" key="1">
    <source>
        <dbReference type="SAM" id="MobiDB-lite"/>
    </source>
</evidence>